<dbReference type="PANTHER" id="PTHR23001:SF7">
    <property type="entry name" value="EUKARYOTIC TRANSLATION INITIATION FACTOR 5"/>
    <property type="match status" value="1"/>
</dbReference>
<feature type="compositionally biased region" description="Acidic residues" evidence="7">
    <location>
        <begin position="459"/>
        <end position="471"/>
    </location>
</feature>
<dbReference type="GO" id="GO:0071074">
    <property type="term" value="F:eukaryotic initiation factor eIF2 binding"/>
    <property type="evidence" value="ECO:0007669"/>
    <property type="project" value="TreeGrafter"/>
</dbReference>
<proteinExistence type="inferred from homology"/>
<dbReference type="Gene3D" id="3.30.30.170">
    <property type="match status" value="1"/>
</dbReference>
<feature type="region of interest" description="Disordered" evidence="7">
    <location>
        <begin position="449"/>
        <end position="471"/>
    </location>
</feature>
<dbReference type="InterPro" id="IPR016190">
    <property type="entry name" value="Transl_init_fac_IF2/IF5_Zn-bd"/>
</dbReference>
<dbReference type="GO" id="GO:0003743">
    <property type="term" value="F:translation initiation factor activity"/>
    <property type="evidence" value="ECO:0007669"/>
    <property type="project" value="UniProtKB-KW"/>
</dbReference>
<evidence type="ECO:0000256" key="3">
    <source>
        <dbReference type="ARBA" id="ARBA00022540"/>
    </source>
</evidence>
<dbReference type="InterPro" id="IPR045196">
    <property type="entry name" value="IF2/IF5"/>
</dbReference>
<dbReference type="Proteomes" id="UP001249851">
    <property type="component" value="Unassembled WGS sequence"/>
</dbReference>
<evidence type="ECO:0000256" key="1">
    <source>
        <dbReference type="ARBA" id="ARBA00010397"/>
    </source>
</evidence>
<dbReference type="InterPro" id="IPR003307">
    <property type="entry name" value="W2_domain"/>
</dbReference>
<dbReference type="GO" id="GO:0005092">
    <property type="term" value="F:GDP-dissociation inhibitor activity"/>
    <property type="evidence" value="ECO:0007669"/>
    <property type="project" value="TreeGrafter"/>
</dbReference>
<feature type="domain" description="W2" evidence="8">
    <location>
        <begin position="253"/>
        <end position="431"/>
    </location>
</feature>
<comment type="similarity">
    <text evidence="1">Belongs to the eIF-2-beta/eIF-5 family.</text>
</comment>
<dbReference type="Pfam" id="PF02020">
    <property type="entry name" value="W2"/>
    <property type="match status" value="1"/>
</dbReference>
<keyword evidence="10" id="KW-1185">Reference proteome</keyword>
<evidence type="ECO:0000313" key="10">
    <source>
        <dbReference type="Proteomes" id="UP001249851"/>
    </source>
</evidence>
<sequence length="471" mass="52558">MLAVPSSSLALKVLNITTLAGNFEGFVTSGQFMTFLCTKACFLTLMDKGIMVEGKGNGIKTVIVNMVDIAKALQRPPAYPTKYFGCELGAQTQIDLKNERYIVNGSHDAEKLQEILDGFIEKFVLCPDCENPETVLMVDPRKERIGQMCKACGYNGSINMQHRLITFICKNPPNESATTPSKKGHQNGETSPTHTSSEIQLSESGVENPDFNKKPVAAADDDWSVDTSDEAVQKRMGNLTSGVKGLALSEDSEKPEEERFNLFYSFVKEKKESNTVEKSGKEIVAEADRLDIKDKAVLALSELLFDKDMVGQISKYRAVFLRCFEFNASIQQLLNCYIVEFVHDNVKAQKYLLGAYELLVGKSFPGDLMPKAAHILKEFYDKDLLEEEVILQWSEKVSKRYVSKNICSQIHAKVAPFVKWLKEAEEEESSEEEGEEEVEVVYDNKAQQLKAQGNSGATADEDEDELDIDAI</sequence>
<organism evidence="9 10">
    <name type="scientific">Acropora cervicornis</name>
    <name type="common">Staghorn coral</name>
    <dbReference type="NCBI Taxonomy" id="6130"/>
    <lineage>
        <taxon>Eukaryota</taxon>
        <taxon>Metazoa</taxon>
        <taxon>Cnidaria</taxon>
        <taxon>Anthozoa</taxon>
        <taxon>Hexacorallia</taxon>
        <taxon>Scleractinia</taxon>
        <taxon>Astrocoeniina</taxon>
        <taxon>Acroporidae</taxon>
        <taxon>Acropora</taxon>
    </lineage>
</organism>
<dbReference type="Gene3D" id="2.20.25.350">
    <property type="match status" value="1"/>
</dbReference>
<dbReference type="InterPro" id="IPR016189">
    <property type="entry name" value="Transl_init_fac_IF2/IF5_N"/>
</dbReference>
<dbReference type="SMART" id="SM00653">
    <property type="entry name" value="eIF2B_5"/>
    <property type="match status" value="1"/>
</dbReference>
<dbReference type="InterPro" id="IPR016024">
    <property type="entry name" value="ARM-type_fold"/>
</dbReference>
<gene>
    <name evidence="9" type="ORF">P5673_008537</name>
</gene>
<dbReference type="SUPFAM" id="SSF100966">
    <property type="entry name" value="Translation initiation factor 2 beta, aIF2beta, N-terminal domain"/>
    <property type="match status" value="1"/>
</dbReference>
<keyword evidence="4" id="KW-0547">Nucleotide-binding</keyword>
<dbReference type="FunFam" id="2.20.25.350:FF:000001">
    <property type="entry name" value="Eukaryotic translation initiation factor 5"/>
    <property type="match status" value="1"/>
</dbReference>
<feature type="compositionally biased region" description="Polar residues" evidence="7">
    <location>
        <begin position="175"/>
        <end position="205"/>
    </location>
</feature>
<dbReference type="SUPFAM" id="SSF48371">
    <property type="entry name" value="ARM repeat"/>
    <property type="match status" value="1"/>
</dbReference>
<reference evidence="9" key="1">
    <citation type="journal article" date="2023" name="G3 (Bethesda)">
        <title>Whole genome assembly and annotation of the endangered Caribbean coral Acropora cervicornis.</title>
        <authorList>
            <person name="Selwyn J.D."/>
            <person name="Vollmer S.V."/>
        </authorList>
    </citation>
    <scope>NUCLEOTIDE SEQUENCE</scope>
    <source>
        <tissue evidence="9">Whole Organism</tissue>
    </source>
</reference>
<dbReference type="GO" id="GO:0005525">
    <property type="term" value="F:GTP binding"/>
    <property type="evidence" value="ECO:0007669"/>
    <property type="project" value="UniProtKB-KW"/>
</dbReference>
<dbReference type="Pfam" id="PF01873">
    <property type="entry name" value="eIF-5_eIF-2B"/>
    <property type="match status" value="1"/>
</dbReference>
<dbReference type="CDD" id="cd11561">
    <property type="entry name" value="W2_eIF5"/>
    <property type="match status" value="1"/>
</dbReference>
<evidence type="ECO:0000256" key="7">
    <source>
        <dbReference type="SAM" id="MobiDB-lite"/>
    </source>
</evidence>
<evidence type="ECO:0000256" key="4">
    <source>
        <dbReference type="ARBA" id="ARBA00022741"/>
    </source>
</evidence>
<comment type="caution">
    <text evidence="9">The sequence shown here is derived from an EMBL/GenBank/DDBJ whole genome shotgun (WGS) entry which is preliminary data.</text>
</comment>
<keyword evidence="3 9" id="KW-0396">Initiation factor</keyword>
<accession>A0AAD9QV64</accession>
<evidence type="ECO:0000256" key="2">
    <source>
        <dbReference type="ARBA" id="ARBA00018059"/>
    </source>
</evidence>
<evidence type="ECO:0000256" key="6">
    <source>
        <dbReference type="ARBA" id="ARBA00023134"/>
    </source>
</evidence>
<dbReference type="PANTHER" id="PTHR23001">
    <property type="entry name" value="EUKARYOTIC TRANSLATION INITIATION FACTOR"/>
    <property type="match status" value="1"/>
</dbReference>
<name>A0AAD9QV64_ACRCE</name>
<dbReference type="EMBL" id="JARQWQ010000014">
    <property type="protein sequence ID" value="KAK2567681.1"/>
    <property type="molecule type" value="Genomic_DNA"/>
</dbReference>
<dbReference type="PROSITE" id="PS51363">
    <property type="entry name" value="W2"/>
    <property type="match status" value="1"/>
</dbReference>
<dbReference type="FunFam" id="3.30.30.170:FF:000002">
    <property type="entry name" value="Eukaryotic translation initiation factor 5"/>
    <property type="match status" value="1"/>
</dbReference>
<feature type="region of interest" description="Disordered" evidence="7">
    <location>
        <begin position="175"/>
        <end position="228"/>
    </location>
</feature>
<feature type="compositionally biased region" description="Acidic residues" evidence="7">
    <location>
        <begin position="219"/>
        <end position="228"/>
    </location>
</feature>
<dbReference type="GO" id="GO:0005829">
    <property type="term" value="C:cytosol"/>
    <property type="evidence" value="ECO:0007669"/>
    <property type="project" value="TreeGrafter"/>
</dbReference>
<dbReference type="SUPFAM" id="SSF75689">
    <property type="entry name" value="Zinc-binding domain of translation initiation factor 2 beta"/>
    <property type="match status" value="1"/>
</dbReference>
<evidence type="ECO:0000256" key="5">
    <source>
        <dbReference type="ARBA" id="ARBA00022917"/>
    </source>
</evidence>
<reference evidence="9" key="2">
    <citation type="journal article" date="2023" name="Science">
        <title>Genomic signatures of disease resistance in endangered staghorn corals.</title>
        <authorList>
            <person name="Vollmer S.V."/>
            <person name="Selwyn J.D."/>
            <person name="Despard B.A."/>
            <person name="Roesel C.L."/>
        </authorList>
    </citation>
    <scope>NUCLEOTIDE SEQUENCE</scope>
    <source>
        <strain evidence="9">K2</strain>
    </source>
</reference>
<dbReference type="SMART" id="SM00515">
    <property type="entry name" value="eIF5C"/>
    <property type="match status" value="1"/>
</dbReference>
<dbReference type="AlphaFoldDB" id="A0AAD9QV64"/>
<dbReference type="InterPro" id="IPR002735">
    <property type="entry name" value="Transl_init_fac_IF2/IF5_dom"/>
</dbReference>
<dbReference type="Gene3D" id="1.25.40.180">
    <property type="match status" value="1"/>
</dbReference>
<evidence type="ECO:0000259" key="8">
    <source>
        <dbReference type="PROSITE" id="PS51363"/>
    </source>
</evidence>
<dbReference type="GO" id="GO:0001732">
    <property type="term" value="P:formation of cytoplasmic translation initiation complex"/>
    <property type="evidence" value="ECO:0007669"/>
    <property type="project" value="TreeGrafter"/>
</dbReference>
<keyword evidence="5" id="KW-0648">Protein biosynthesis</keyword>
<evidence type="ECO:0000313" key="9">
    <source>
        <dbReference type="EMBL" id="KAK2567681.1"/>
    </source>
</evidence>
<keyword evidence="6" id="KW-0342">GTP-binding</keyword>
<protein>
    <recommendedName>
        <fullName evidence="2">Eukaryotic translation initiation factor 5</fullName>
    </recommendedName>
</protein>